<feature type="transmembrane region" description="Helical" evidence="8">
    <location>
        <begin position="83"/>
        <end position="102"/>
    </location>
</feature>
<dbReference type="GO" id="GO:0007635">
    <property type="term" value="P:chemosensory behavior"/>
    <property type="evidence" value="ECO:0007669"/>
    <property type="project" value="TreeGrafter"/>
</dbReference>
<dbReference type="GO" id="GO:0050909">
    <property type="term" value="P:sensory perception of taste"/>
    <property type="evidence" value="ECO:0007669"/>
    <property type="project" value="InterPro"/>
</dbReference>
<comment type="subcellular location">
    <subcellularLocation>
        <location evidence="1 8">Cell membrane</location>
        <topology evidence="1 8">Multi-pass membrane protein</topology>
    </subcellularLocation>
</comment>
<keyword evidence="6 8" id="KW-0675">Receptor</keyword>
<keyword evidence="4 8" id="KW-1133">Transmembrane helix</keyword>
<evidence type="ECO:0000256" key="4">
    <source>
        <dbReference type="ARBA" id="ARBA00022989"/>
    </source>
</evidence>
<keyword evidence="10" id="KW-1185">Reference proteome</keyword>
<name>A0A9N9WND2_9DIPT</name>
<organism evidence="9 10">
    <name type="scientific">Chironomus riparius</name>
    <dbReference type="NCBI Taxonomy" id="315576"/>
    <lineage>
        <taxon>Eukaryota</taxon>
        <taxon>Metazoa</taxon>
        <taxon>Ecdysozoa</taxon>
        <taxon>Arthropoda</taxon>
        <taxon>Hexapoda</taxon>
        <taxon>Insecta</taxon>
        <taxon>Pterygota</taxon>
        <taxon>Neoptera</taxon>
        <taxon>Endopterygota</taxon>
        <taxon>Diptera</taxon>
        <taxon>Nematocera</taxon>
        <taxon>Chironomoidea</taxon>
        <taxon>Chironomidae</taxon>
        <taxon>Chironominae</taxon>
        <taxon>Chironomus</taxon>
    </lineage>
</organism>
<dbReference type="GO" id="GO:0030424">
    <property type="term" value="C:axon"/>
    <property type="evidence" value="ECO:0007669"/>
    <property type="project" value="TreeGrafter"/>
</dbReference>
<dbReference type="GO" id="GO:0030425">
    <property type="term" value="C:dendrite"/>
    <property type="evidence" value="ECO:0007669"/>
    <property type="project" value="TreeGrafter"/>
</dbReference>
<evidence type="ECO:0000256" key="1">
    <source>
        <dbReference type="ARBA" id="ARBA00004651"/>
    </source>
</evidence>
<keyword evidence="2 8" id="KW-1003">Cell membrane</keyword>
<dbReference type="EMBL" id="OU895878">
    <property type="protein sequence ID" value="CAG9802471.1"/>
    <property type="molecule type" value="Genomic_DNA"/>
</dbReference>
<evidence type="ECO:0000256" key="6">
    <source>
        <dbReference type="ARBA" id="ARBA00023170"/>
    </source>
</evidence>
<evidence type="ECO:0000256" key="3">
    <source>
        <dbReference type="ARBA" id="ARBA00022692"/>
    </source>
</evidence>
<dbReference type="PANTHER" id="PTHR21143:SF104">
    <property type="entry name" value="GUSTATORY RECEPTOR 8A-RELATED"/>
    <property type="match status" value="1"/>
</dbReference>
<reference evidence="9" key="2">
    <citation type="submission" date="2022-10" db="EMBL/GenBank/DDBJ databases">
        <authorList>
            <consortium name="ENA_rothamsted_submissions"/>
            <consortium name="culmorum"/>
            <person name="King R."/>
        </authorList>
    </citation>
    <scope>NUCLEOTIDE SEQUENCE</scope>
</reference>
<dbReference type="InterPro" id="IPR013604">
    <property type="entry name" value="7TM_chemorcpt"/>
</dbReference>
<accession>A0A9N9WND2</accession>
<dbReference type="GO" id="GO:0043025">
    <property type="term" value="C:neuronal cell body"/>
    <property type="evidence" value="ECO:0007669"/>
    <property type="project" value="TreeGrafter"/>
</dbReference>
<feature type="transmembrane region" description="Helical" evidence="8">
    <location>
        <begin position="45"/>
        <end position="63"/>
    </location>
</feature>
<proteinExistence type="inferred from homology"/>
<evidence type="ECO:0000256" key="8">
    <source>
        <dbReference type="RuleBase" id="RU363108"/>
    </source>
</evidence>
<feature type="transmembrane region" description="Helical" evidence="8">
    <location>
        <begin position="142"/>
        <end position="161"/>
    </location>
</feature>
<keyword evidence="7 8" id="KW-0807">Transducer</keyword>
<evidence type="ECO:0000256" key="5">
    <source>
        <dbReference type="ARBA" id="ARBA00023136"/>
    </source>
</evidence>
<dbReference type="OrthoDB" id="6366728at2759"/>
<dbReference type="AlphaFoldDB" id="A0A9N9WND2"/>
<comment type="function">
    <text evidence="8">Gustatory receptor which mediates acceptance or avoidance behavior, depending on its substrates.</text>
</comment>
<evidence type="ECO:0000256" key="7">
    <source>
        <dbReference type="ARBA" id="ARBA00023224"/>
    </source>
</evidence>
<dbReference type="GO" id="GO:0008049">
    <property type="term" value="P:male courtship behavior"/>
    <property type="evidence" value="ECO:0007669"/>
    <property type="project" value="TreeGrafter"/>
</dbReference>
<feature type="transmembrane region" description="Helical" evidence="8">
    <location>
        <begin position="167"/>
        <end position="195"/>
    </location>
</feature>
<evidence type="ECO:0000256" key="2">
    <source>
        <dbReference type="ARBA" id="ARBA00022475"/>
    </source>
</evidence>
<keyword evidence="3 8" id="KW-0812">Transmembrane</keyword>
<protein>
    <recommendedName>
        <fullName evidence="8">Gustatory receptor</fullName>
    </recommendedName>
</protein>
<feature type="transmembrane region" description="Helical" evidence="8">
    <location>
        <begin position="426"/>
        <end position="446"/>
    </location>
</feature>
<dbReference type="Pfam" id="PF08395">
    <property type="entry name" value="7tm_7"/>
    <property type="match status" value="1"/>
</dbReference>
<feature type="transmembrane region" description="Helical" evidence="8">
    <location>
        <begin position="327"/>
        <end position="348"/>
    </location>
</feature>
<sequence length="452" mass="52451">MVVLHVKSFLNSIDIISKIFLLSASGKISKHDNLPSWNSWTVSNILTLAGLFSYSTFHLSYVVNAENDGPINRFKAVTYAIDIYNKYSGFLLVVILVVIGYFQQSKRVKIHQIFIEIEKIAKKSLKIDIENMITMRLVYTQILVMFTLLSAVEWFNCLMYIGPTTAVLSNCIALCLIPLLVTATVECRVFAYFLLIKARYKVINTLIHNYRSNIDKFNLQPNKIHVIKPKWTLIDDTVFYINDYPQPRKFPDKSAPKKALTSSIKIHIIKLLNFLKSLFTFQNSHDYYDNKAVEMDINYNFNYIDRIMCMQTIYSKLHEIFDLISEAYGMQIIAIIAFQFITLTTLMYDFSMNIVRLLSSNISTSDKDAAIDEIWSSGLWISIYMYKVYSMCYCIHITVDEIKIFLLQILHHKIKFAPFDLFEINLGLFSMIFGAIITYILILIQFDIAQRD</sequence>
<evidence type="ECO:0000313" key="10">
    <source>
        <dbReference type="Proteomes" id="UP001153620"/>
    </source>
</evidence>
<gene>
    <name evidence="9" type="ORF">CHIRRI_LOCUS5380</name>
</gene>
<dbReference type="GO" id="GO:0007165">
    <property type="term" value="P:signal transduction"/>
    <property type="evidence" value="ECO:0007669"/>
    <property type="project" value="UniProtKB-KW"/>
</dbReference>
<comment type="similarity">
    <text evidence="8">Belongs to the insect chemoreceptor superfamily. Gustatory receptor (GR) family.</text>
</comment>
<dbReference type="GO" id="GO:0005886">
    <property type="term" value="C:plasma membrane"/>
    <property type="evidence" value="ECO:0007669"/>
    <property type="project" value="UniProtKB-SubCell"/>
</dbReference>
<comment type="caution">
    <text evidence="8">Lacks conserved residue(s) required for the propagation of feature annotation.</text>
</comment>
<dbReference type="PANTHER" id="PTHR21143">
    <property type="entry name" value="INVERTEBRATE GUSTATORY RECEPTOR"/>
    <property type="match status" value="1"/>
</dbReference>
<reference evidence="9" key="1">
    <citation type="submission" date="2022-01" db="EMBL/GenBank/DDBJ databases">
        <authorList>
            <person name="King R."/>
        </authorList>
    </citation>
    <scope>NUCLEOTIDE SEQUENCE</scope>
</reference>
<evidence type="ECO:0000313" key="9">
    <source>
        <dbReference type="EMBL" id="CAG9802471.1"/>
    </source>
</evidence>
<keyword evidence="5 8" id="KW-0472">Membrane</keyword>
<dbReference type="Proteomes" id="UP001153620">
    <property type="component" value="Chromosome 2"/>
</dbReference>